<sequence>MLLFDSLNRRFLPPYGAQGIHAPNFSRLAEHTARFATTYAGSMPCMPARRELHTGRYNFLHRSWGPLEPFDDSVPQMLSEAGVYTHLVTDHQHYWEDGGATYHNRFDSYEFFRGQEGDAWKGHVADPEPPARSTRRIRHGLWRQDLINRQYLTEQADHPQTRTVDAGLEFMATNRDEQDWLLQIECFDPHEPFFSYAEHQRLYGLDPEDERRTDWPDYKKADEDEETTARVRAEYSALLSMCDDSLGRILDRFDEENLWEDTVLLVCTDHGFLLGEHGWWGKNVQHWYDENIHTPLFLWDPRDGSVGQTREALVQTVDLGPTLLDIFGQQPTDRMQGRSILPVLRDDTPVRDHALFGTFGGHVNVTDGRYVYMRASAGPENAPLLEHTLMPTHMNQRFSPEELAEAELHPPLSFTQGAPVLRMPGRAVGNPYELGTALFDLDTDREQQTPLLDDELELRMIDLLLAALREADAPLSQYLRLGLPQHGPATEEHLLARRQHGAYMTSLEAPPSAQEFDASSPVLTCTLRELMATPDGAGPLRSALGPAADTLAALAGASTLLQLAPLSRALDRETLHRIDRELSPPATV</sequence>
<reference evidence="3 4" key="1">
    <citation type="submission" date="2021-03" db="EMBL/GenBank/DDBJ databases">
        <title>Sequencing the genomes of 1000 actinobacteria strains.</title>
        <authorList>
            <person name="Klenk H.-P."/>
        </authorList>
    </citation>
    <scope>NUCLEOTIDE SEQUENCE [LARGE SCALE GENOMIC DNA]</scope>
    <source>
        <strain evidence="3 4">DSM 14564</strain>
    </source>
</reference>
<evidence type="ECO:0000313" key="4">
    <source>
        <dbReference type="Proteomes" id="UP000698222"/>
    </source>
</evidence>
<comment type="similarity">
    <text evidence="1">Belongs to the sulfatase family.</text>
</comment>
<keyword evidence="4" id="KW-1185">Reference proteome</keyword>
<dbReference type="InterPro" id="IPR017850">
    <property type="entry name" value="Alkaline_phosphatase_core_sf"/>
</dbReference>
<evidence type="ECO:0000313" key="3">
    <source>
        <dbReference type="EMBL" id="MBP2407550.1"/>
    </source>
</evidence>
<protein>
    <submittedName>
        <fullName evidence="3">Arylsulfatase A-like enzyme</fullName>
    </submittedName>
</protein>
<name>A0ABS4YG09_9MICO</name>
<dbReference type="RefSeq" id="WP_245348820.1">
    <property type="nucleotide sequence ID" value="NZ_BAAAJV010000011.1"/>
</dbReference>
<dbReference type="InterPro" id="IPR000917">
    <property type="entry name" value="Sulfatase_N"/>
</dbReference>
<feature type="domain" description="Sulfatase N-terminal" evidence="2">
    <location>
        <begin position="4"/>
        <end position="328"/>
    </location>
</feature>
<dbReference type="Pfam" id="PF00884">
    <property type="entry name" value="Sulfatase"/>
    <property type="match status" value="1"/>
</dbReference>
<comment type="caution">
    <text evidence="3">The sequence shown here is derived from an EMBL/GenBank/DDBJ whole genome shotgun (WGS) entry which is preliminary data.</text>
</comment>
<evidence type="ECO:0000256" key="1">
    <source>
        <dbReference type="ARBA" id="ARBA00008779"/>
    </source>
</evidence>
<dbReference type="InterPro" id="IPR050738">
    <property type="entry name" value="Sulfatase"/>
</dbReference>
<dbReference type="Proteomes" id="UP000698222">
    <property type="component" value="Unassembled WGS sequence"/>
</dbReference>
<dbReference type="EMBL" id="JAGIOC010000001">
    <property type="protein sequence ID" value="MBP2407550.1"/>
    <property type="molecule type" value="Genomic_DNA"/>
</dbReference>
<proteinExistence type="inferred from homology"/>
<dbReference type="PANTHER" id="PTHR42693">
    <property type="entry name" value="ARYLSULFATASE FAMILY MEMBER"/>
    <property type="match status" value="1"/>
</dbReference>
<accession>A0ABS4YG09</accession>
<dbReference type="CDD" id="cd16148">
    <property type="entry name" value="sulfatase_like"/>
    <property type="match status" value="1"/>
</dbReference>
<gene>
    <name evidence="3" type="ORF">JOF44_000453</name>
</gene>
<dbReference type="PANTHER" id="PTHR42693:SF33">
    <property type="entry name" value="ARYLSULFATASE"/>
    <property type="match status" value="1"/>
</dbReference>
<organism evidence="3 4">
    <name type="scientific">Brachybacterium fresconis</name>
    <dbReference type="NCBI Taxonomy" id="173363"/>
    <lineage>
        <taxon>Bacteria</taxon>
        <taxon>Bacillati</taxon>
        <taxon>Actinomycetota</taxon>
        <taxon>Actinomycetes</taxon>
        <taxon>Micrococcales</taxon>
        <taxon>Dermabacteraceae</taxon>
        <taxon>Brachybacterium</taxon>
    </lineage>
</organism>
<dbReference type="Gene3D" id="3.40.720.10">
    <property type="entry name" value="Alkaline Phosphatase, subunit A"/>
    <property type="match status" value="1"/>
</dbReference>
<evidence type="ECO:0000259" key="2">
    <source>
        <dbReference type="Pfam" id="PF00884"/>
    </source>
</evidence>
<dbReference type="SUPFAM" id="SSF53649">
    <property type="entry name" value="Alkaline phosphatase-like"/>
    <property type="match status" value="1"/>
</dbReference>